<evidence type="ECO:0000313" key="3">
    <source>
        <dbReference type="EMBL" id="KAG1522805.1"/>
    </source>
</evidence>
<evidence type="ECO:0000259" key="2">
    <source>
        <dbReference type="Pfam" id="PF00512"/>
    </source>
</evidence>
<dbReference type="PANTHER" id="PTHR43719">
    <property type="entry name" value="TWO-COMPONENT HISTIDINE KINASE"/>
    <property type="match status" value="1"/>
</dbReference>
<name>A0A9P6XM08_RHIOR</name>
<dbReference type="Gene3D" id="3.30.565.10">
    <property type="entry name" value="Histidine kinase-like ATPase, C-terminal domain"/>
    <property type="match status" value="1"/>
</dbReference>
<organism evidence="3 4">
    <name type="scientific">Rhizopus oryzae</name>
    <name type="common">Mucormycosis agent</name>
    <name type="synonym">Rhizopus arrhizus var. delemar</name>
    <dbReference type="NCBI Taxonomy" id="64495"/>
    <lineage>
        <taxon>Eukaryota</taxon>
        <taxon>Fungi</taxon>
        <taxon>Fungi incertae sedis</taxon>
        <taxon>Mucoromycota</taxon>
        <taxon>Mucoromycotina</taxon>
        <taxon>Mucoromycetes</taxon>
        <taxon>Mucorales</taxon>
        <taxon>Mucorineae</taxon>
        <taxon>Rhizopodaceae</taxon>
        <taxon>Rhizopus</taxon>
    </lineage>
</organism>
<evidence type="ECO:0000256" key="1">
    <source>
        <dbReference type="ARBA" id="ARBA00022553"/>
    </source>
</evidence>
<dbReference type="Proteomes" id="UP000717996">
    <property type="component" value="Unassembled WGS sequence"/>
</dbReference>
<dbReference type="InterPro" id="IPR003661">
    <property type="entry name" value="HisK_dim/P_dom"/>
</dbReference>
<dbReference type="CDD" id="cd00082">
    <property type="entry name" value="HisKA"/>
    <property type="match status" value="1"/>
</dbReference>
<dbReference type="AlphaFoldDB" id="A0A9P6XM08"/>
<proteinExistence type="predicted"/>
<dbReference type="Pfam" id="PF00512">
    <property type="entry name" value="HisKA"/>
    <property type="match status" value="1"/>
</dbReference>
<dbReference type="GO" id="GO:0000155">
    <property type="term" value="F:phosphorelay sensor kinase activity"/>
    <property type="evidence" value="ECO:0007669"/>
    <property type="project" value="InterPro"/>
</dbReference>
<comment type="caution">
    <text evidence="3">The sequence shown here is derived from an EMBL/GenBank/DDBJ whole genome shotgun (WGS) entry which is preliminary data.</text>
</comment>
<dbReference type="InterPro" id="IPR036890">
    <property type="entry name" value="HATPase_C_sf"/>
</dbReference>
<keyword evidence="1" id="KW-0597">Phosphoprotein</keyword>
<dbReference type="InterPro" id="IPR050956">
    <property type="entry name" value="2C_system_His_kinase"/>
</dbReference>
<feature type="domain" description="Signal transduction histidine kinase dimerisation/phosphoacceptor" evidence="2">
    <location>
        <begin position="2"/>
        <end position="44"/>
    </location>
</feature>
<reference evidence="3" key="1">
    <citation type="journal article" date="2020" name="Microb. Genom.">
        <title>Genetic diversity of clinical and environmental Mucorales isolates obtained from an investigation of mucormycosis cases among solid organ transplant recipients.</title>
        <authorList>
            <person name="Nguyen M.H."/>
            <person name="Kaul D."/>
            <person name="Muto C."/>
            <person name="Cheng S.J."/>
            <person name="Richter R.A."/>
            <person name="Bruno V.M."/>
            <person name="Liu G."/>
            <person name="Beyhan S."/>
            <person name="Sundermann A.J."/>
            <person name="Mounaud S."/>
            <person name="Pasculle A.W."/>
            <person name="Nierman W.C."/>
            <person name="Driscoll E."/>
            <person name="Cumbie R."/>
            <person name="Clancy C.J."/>
            <person name="Dupont C.L."/>
        </authorList>
    </citation>
    <scope>NUCLEOTIDE SEQUENCE</scope>
    <source>
        <strain evidence="3">GL16</strain>
    </source>
</reference>
<accession>A0A9P6XM08</accession>
<evidence type="ECO:0000313" key="4">
    <source>
        <dbReference type="Proteomes" id="UP000717996"/>
    </source>
</evidence>
<dbReference type="Gene3D" id="1.10.287.130">
    <property type="match status" value="1"/>
</dbReference>
<dbReference type="SUPFAM" id="SSF55874">
    <property type="entry name" value="ATPase domain of HSP90 chaperone/DNA topoisomerase II/histidine kinase"/>
    <property type="match status" value="1"/>
</dbReference>
<dbReference type="EMBL" id="JAANIT010012248">
    <property type="protein sequence ID" value="KAG1522805.1"/>
    <property type="molecule type" value="Genomic_DNA"/>
</dbReference>
<protein>
    <recommendedName>
        <fullName evidence="2">Signal transduction histidine kinase dimerisation/phosphoacceptor domain-containing protein</fullName>
    </recommendedName>
</protein>
<sequence>MISLLADTQLDPEQRDLVKTAKESCEMLLQIIDDLLNFSKLQAGKVTLDLSPIVVEDIIADVVEMLIAMAIQKNINIAYIVAPTVPSVVMADGNRLRQ</sequence>
<dbReference type="PANTHER" id="PTHR43719:SF28">
    <property type="entry name" value="PEROXIDE STRESS-ACTIVATED HISTIDINE KINASE MAK1-RELATED"/>
    <property type="match status" value="1"/>
</dbReference>
<gene>
    <name evidence="3" type="ORF">G6F51_014575</name>
</gene>